<accession>A0AAV4D6K4</accession>
<dbReference type="EMBL" id="BLXT01007506">
    <property type="protein sequence ID" value="GFO39695.1"/>
    <property type="molecule type" value="Genomic_DNA"/>
</dbReference>
<dbReference type="AlphaFoldDB" id="A0AAV4D6K4"/>
<reference evidence="1 2" key="1">
    <citation type="journal article" date="2021" name="Elife">
        <title>Chloroplast acquisition without the gene transfer in kleptoplastic sea slugs, Plakobranchus ocellatus.</title>
        <authorList>
            <person name="Maeda T."/>
            <person name="Takahashi S."/>
            <person name="Yoshida T."/>
            <person name="Shimamura S."/>
            <person name="Takaki Y."/>
            <person name="Nagai Y."/>
            <person name="Toyoda A."/>
            <person name="Suzuki Y."/>
            <person name="Arimoto A."/>
            <person name="Ishii H."/>
            <person name="Satoh N."/>
            <person name="Nishiyama T."/>
            <person name="Hasebe M."/>
            <person name="Maruyama T."/>
            <person name="Minagawa J."/>
            <person name="Obokata J."/>
            <person name="Shigenobu S."/>
        </authorList>
    </citation>
    <scope>NUCLEOTIDE SEQUENCE [LARGE SCALE GENOMIC DNA]</scope>
</reference>
<keyword evidence="2" id="KW-1185">Reference proteome</keyword>
<evidence type="ECO:0000313" key="2">
    <source>
        <dbReference type="Proteomes" id="UP000735302"/>
    </source>
</evidence>
<evidence type="ECO:0000313" key="1">
    <source>
        <dbReference type="EMBL" id="GFO39695.1"/>
    </source>
</evidence>
<comment type="caution">
    <text evidence="1">The sequence shown here is derived from an EMBL/GenBank/DDBJ whole genome shotgun (WGS) entry which is preliminary data.</text>
</comment>
<proteinExistence type="predicted"/>
<dbReference type="Proteomes" id="UP000735302">
    <property type="component" value="Unassembled WGS sequence"/>
</dbReference>
<gene>
    <name evidence="1" type="ORF">PoB_006620000</name>
</gene>
<name>A0AAV4D6K4_9GAST</name>
<organism evidence="1 2">
    <name type="scientific">Plakobranchus ocellatus</name>
    <dbReference type="NCBI Taxonomy" id="259542"/>
    <lineage>
        <taxon>Eukaryota</taxon>
        <taxon>Metazoa</taxon>
        <taxon>Spiralia</taxon>
        <taxon>Lophotrochozoa</taxon>
        <taxon>Mollusca</taxon>
        <taxon>Gastropoda</taxon>
        <taxon>Heterobranchia</taxon>
        <taxon>Euthyneura</taxon>
        <taxon>Panpulmonata</taxon>
        <taxon>Sacoglossa</taxon>
        <taxon>Placobranchoidea</taxon>
        <taxon>Plakobranchidae</taxon>
        <taxon>Plakobranchus</taxon>
    </lineage>
</organism>
<protein>
    <submittedName>
        <fullName evidence="1">Uncharacterized protein</fullName>
    </submittedName>
</protein>
<sequence>MSFPSTQLQGKQDSIPKSFKRRVCKTGSFHKQRFRTVFPRADNPSFSKSSSIHSTIFRFYQEPSKTVIRMWPGHNKVISGFQAFRHAKFPVPEEFL</sequence>